<evidence type="ECO:0000256" key="7">
    <source>
        <dbReference type="SAM" id="SignalP"/>
    </source>
</evidence>
<dbReference type="GO" id="GO:0005886">
    <property type="term" value="C:plasma membrane"/>
    <property type="evidence" value="ECO:0007669"/>
    <property type="project" value="UniProtKB-SubCell"/>
</dbReference>
<evidence type="ECO:0000256" key="2">
    <source>
        <dbReference type="ARBA" id="ARBA00022475"/>
    </source>
</evidence>
<evidence type="ECO:0000313" key="8">
    <source>
        <dbReference type="EMBL" id="SRX91882.1"/>
    </source>
</evidence>
<evidence type="ECO:0000256" key="6">
    <source>
        <dbReference type="ARBA" id="ARBA00023288"/>
    </source>
</evidence>
<keyword evidence="4" id="KW-0472">Membrane</keyword>
<proteinExistence type="predicted"/>
<evidence type="ECO:0000313" key="9">
    <source>
        <dbReference type="Proteomes" id="UP000252015"/>
    </source>
</evidence>
<keyword evidence="6 8" id="KW-0449">Lipoprotein</keyword>
<name>A0A1E3TIA4_MYCSH</name>
<sequence>MRWLTVWLLTVVCFAAMACGPTDRSMDNETRSEEGPLSPEKVAALEDALRSKPPLEAAQAQYRTAVSQIADAVAGLVSGLTWRLDTDSWRGCDGPYVWTRAKYAYLMVVFSGPIPDDKWPQAVQIVKDGVKQFGATNFGVMKDKPNDHDVYFSGHDGVDFKFSTQKAAVLTAQSDCRMSQADGPTPAPTRHP</sequence>
<evidence type="ECO:0000256" key="1">
    <source>
        <dbReference type="ARBA" id="ARBA00004193"/>
    </source>
</evidence>
<feature type="chain" id="PRO_5014268394" evidence="7">
    <location>
        <begin position="19"/>
        <end position="192"/>
    </location>
</feature>
<dbReference type="InterPro" id="IPR032018">
    <property type="entry name" value="LppA/LppB/LprP"/>
</dbReference>
<evidence type="ECO:0000256" key="5">
    <source>
        <dbReference type="ARBA" id="ARBA00023139"/>
    </source>
</evidence>
<keyword evidence="5" id="KW-0564">Palmitate</keyword>
<accession>A0A1E3TIA4</accession>
<keyword evidence="2" id="KW-1003">Cell membrane</keyword>
<comment type="subcellular location">
    <subcellularLocation>
        <location evidence="1">Cell membrane</location>
        <topology evidence="1">Lipid-anchor</topology>
    </subcellularLocation>
</comment>
<keyword evidence="9" id="KW-1185">Reference proteome</keyword>
<dbReference type="Gene3D" id="3.30.2030.20">
    <property type="match status" value="1"/>
</dbReference>
<keyword evidence="3 7" id="KW-0732">Signal</keyword>
<gene>
    <name evidence="8" type="primary">lppA</name>
    <name evidence="8" type="ORF">MSP7336_00103</name>
</gene>
<dbReference type="Pfam" id="PF16708">
    <property type="entry name" value="LppA"/>
    <property type="match status" value="1"/>
</dbReference>
<dbReference type="AlphaFoldDB" id="A0A1E3TIA4"/>
<evidence type="ECO:0000256" key="4">
    <source>
        <dbReference type="ARBA" id="ARBA00023136"/>
    </source>
</evidence>
<dbReference type="STRING" id="29313.BHQ16_07010"/>
<organism evidence="8 9">
    <name type="scientific">Mycobacterium shimoidei</name>
    <dbReference type="NCBI Taxonomy" id="29313"/>
    <lineage>
        <taxon>Bacteria</taxon>
        <taxon>Bacillati</taxon>
        <taxon>Actinomycetota</taxon>
        <taxon>Actinomycetes</taxon>
        <taxon>Mycobacteriales</taxon>
        <taxon>Mycobacteriaceae</taxon>
        <taxon>Mycobacterium</taxon>
    </lineage>
</organism>
<protein>
    <submittedName>
        <fullName evidence="8">Lipoprotein LppA</fullName>
    </submittedName>
</protein>
<feature type="signal peptide" evidence="7">
    <location>
        <begin position="1"/>
        <end position="18"/>
    </location>
</feature>
<dbReference type="Proteomes" id="UP000252015">
    <property type="component" value="Unassembled WGS sequence"/>
</dbReference>
<dbReference type="PROSITE" id="PS51257">
    <property type="entry name" value="PROKAR_LIPOPROTEIN"/>
    <property type="match status" value="1"/>
</dbReference>
<dbReference type="RefSeq" id="WP_069395311.1">
    <property type="nucleotide sequence ID" value="NZ_JACKUN010000014.1"/>
</dbReference>
<dbReference type="OrthoDB" id="4382082at2"/>
<reference evidence="8 9" key="1">
    <citation type="submission" date="2018-05" db="EMBL/GenBank/DDBJ databases">
        <authorList>
            <consortium name="IHU Genomes"/>
        </authorList>
    </citation>
    <scope>NUCLEOTIDE SEQUENCE [LARGE SCALE GENOMIC DNA]</scope>
    <source>
        <strain evidence="8 9">P7336</strain>
    </source>
</reference>
<evidence type="ECO:0000256" key="3">
    <source>
        <dbReference type="ARBA" id="ARBA00022729"/>
    </source>
</evidence>
<dbReference type="EMBL" id="UEGW01000001">
    <property type="protein sequence ID" value="SRX91882.1"/>
    <property type="molecule type" value="Genomic_DNA"/>
</dbReference>